<proteinExistence type="predicted"/>
<dbReference type="AlphaFoldDB" id="A0A9C7GCI3"/>
<comment type="caution">
    <text evidence="1">The sequence shown here is derived from an EMBL/GenBank/DDBJ whole genome shotgun (WGS) entry which is preliminary data.</text>
</comment>
<gene>
    <name evidence="1" type="ORF">NEOCIP111885_03536</name>
</gene>
<accession>A0A9C7GCI3</accession>
<protein>
    <submittedName>
        <fullName evidence="1">Uncharacterized protein</fullName>
    </submittedName>
</protein>
<dbReference type="Proteomes" id="UP000789845">
    <property type="component" value="Unassembled WGS sequence"/>
</dbReference>
<name>A0A9C7GCI3_9BACI</name>
<organism evidence="1 2">
    <name type="scientific">Pseudoneobacillus rhizosphaerae</name>
    <dbReference type="NCBI Taxonomy" id="2880968"/>
    <lineage>
        <taxon>Bacteria</taxon>
        <taxon>Bacillati</taxon>
        <taxon>Bacillota</taxon>
        <taxon>Bacilli</taxon>
        <taxon>Bacillales</taxon>
        <taxon>Bacillaceae</taxon>
        <taxon>Pseudoneobacillus</taxon>
    </lineage>
</organism>
<evidence type="ECO:0000313" key="1">
    <source>
        <dbReference type="EMBL" id="CAG9609793.1"/>
    </source>
</evidence>
<evidence type="ECO:0000313" key="2">
    <source>
        <dbReference type="Proteomes" id="UP000789845"/>
    </source>
</evidence>
<dbReference type="EMBL" id="CAKJTG010000023">
    <property type="protein sequence ID" value="CAG9609793.1"/>
    <property type="molecule type" value="Genomic_DNA"/>
</dbReference>
<sequence length="37" mass="4495">MPFFIVDKFIFFTLKTDSFETRNEIDKIRLLILGETR</sequence>
<reference evidence="1" key="1">
    <citation type="submission" date="2021-10" db="EMBL/GenBank/DDBJ databases">
        <authorList>
            <person name="Criscuolo A."/>
        </authorList>
    </citation>
    <scope>NUCLEOTIDE SEQUENCE</scope>
    <source>
        <strain evidence="1">CIP111885</strain>
    </source>
</reference>
<keyword evidence="2" id="KW-1185">Reference proteome</keyword>